<keyword evidence="2" id="KW-1185">Reference proteome</keyword>
<dbReference type="Proteomes" id="UP001266357">
    <property type="component" value="Unassembled WGS sequence"/>
</dbReference>
<name>A0ABU3A1S6_9GAMM</name>
<organism evidence="1 2">
    <name type="scientific">Thalassotalea castellviae</name>
    <dbReference type="NCBI Taxonomy" id="3075612"/>
    <lineage>
        <taxon>Bacteria</taxon>
        <taxon>Pseudomonadati</taxon>
        <taxon>Pseudomonadota</taxon>
        <taxon>Gammaproteobacteria</taxon>
        <taxon>Alteromonadales</taxon>
        <taxon>Colwelliaceae</taxon>
        <taxon>Thalassotalea</taxon>
    </lineage>
</organism>
<sequence length="59" mass="6885">MDEHRITELQTLLGKFEQARMPTTKGTIAEMMMKIVVPVLVEQDAEIRLLRSELKQCRK</sequence>
<dbReference type="RefSeq" id="WP_311579743.1">
    <property type="nucleotide sequence ID" value="NZ_JAVRIF010000003.1"/>
</dbReference>
<proteinExistence type="predicted"/>
<evidence type="ECO:0000313" key="1">
    <source>
        <dbReference type="EMBL" id="MDT0603497.1"/>
    </source>
</evidence>
<accession>A0ABU3A1S6</accession>
<comment type="caution">
    <text evidence="1">The sequence shown here is derived from an EMBL/GenBank/DDBJ whole genome shotgun (WGS) entry which is preliminary data.</text>
</comment>
<gene>
    <name evidence="1" type="ORF">RM573_07795</name>
</gene>
<reference evidence="1 2" key="1">
    <citation type="submission" date="2023-09" db="EMBL/GenBank/DDBJ databases">
        <authorList>
            <person name="Rey-Velasco X."/>
        </authorList>
    </citation>
    <scope>NUCLEOTIDE SEQUENCE [LARGE SCALE GENOMIC DNA]</scope>
    <source>
        <strain evidence="1 2">W431</strain>
    </source>
</reference>
<protein>
    <submittedName>
        <fullName evidence="1">Uncharacterized protein</fullName>
    </submittedName>
</protein>
<evidence type="ECO:0000313" key="2">
    <source>
        <dbReference type="Proteomes" id="UP001266357"/>
    </source>
</evidence>
<dbReference type="EMBL" id="JAVRIF010000003">
    <property type="protein sequence ID" value="MDT0603497.1"/>
    <property type="molecule type" value="Genomic_DNA"/>
</dbReference>